<feature type="transmembrane region" description="Helical" evidence="1">
    <location>
        <begin position="290"/>
        <end position="310"/>
    </location>
</feature>
<dbReference type="EMBL" id="QRZI01000006">
    <property type="protein sequence ID" value="RGV63453.1"/>
    <property type="molecule type" value="Genomic_DNA"/>
</dbReference>
<evidence type="ECO:0000313" key="4">
    <source>
        <dbReference type="Proteomes" id="UP000265828"/>
    </source>
</evidence>
<feature type="transmembrane region" description="Helical" evidence="1">
    <location>
        <begin position="13"/>
        <end position="38"/>
    </location>
</feature>
<organism evidence="2 4">
    <name type="scientific">Blautia obeum</name>
    <dbReference type="NCBI Taxonomy" id="40520"/>
    <lineage>
        <taxon>Bacteria</taxon>
        <taxon>Bacillati</taxon>
        <taxon>Bacillota</taxon>
        <taxon>Clostridia</taxon>
        <taxon>Lachnospirales</taxon>
        <taxon>Lachnospiraceae</taxon>
        <taxon>Blautia</taxon>
    </lineage>
</organism>
<evidence type="ECO:0000313" key="2">
    <source>
        <dbReference type="EMBL" id="RGV63453.1"/>
    </source>
</evidence>
<comment type="caution">
    <text evidence="2">The sequence shown here is derived from an EMBL/GenBank/DDBJ whole genome shotgun (WGS) entry which is preliminary data.</text>
</comment>
<feature type="transmembrane region" description="Helical" evidence="1">
    <location>
        <begin position="150"/>
        <end position="166"/>
    </location>
</feature>
<dbReference type="Proteomes" id="UP000293506">
    <property type="component" value="Unassembled WGS sequence"/>
</dbReference>
<reference evidence="2 4" key="1">
    <citation type="submission" date="2018-08" db="EMBL/GenBank/DDBJ databases">
        <title>A genome reference for cultivated species of the human gut microbiota.</title>
        <authorList>
            <person name="Zou Y."/>
            <person name="Xue W."/>
            <person name="Luo G."/>
        </authorList>
    </citation>
    <scope>NUCLEOTIDE SEQUENCE [LARGE SCALE GENOMIC DNA]</scope>
    <source>
        <strain evidence="2 4">AF14-23</strain>
    </source>
</reference>
<dbReference type="Proteomes" id="UP000265828">
    <property type="component" value="Unassembled WGS sequence"/>
</dbReference>
<name>A0A395XAE1_9FIRM</name>
<keyword evidence="1" id="KW-1133">Transmembrane helix</keyword>
<evidence type="ECO:0008006" key="6">
    <source>
        <dbReference type="Google" id="ProtNLM"/>
    </source>
</evidence>
<gene>
    <name evidence="2" type="ORF">DWW07_10070</name>
    <name evidence="3" type="ORF">EAI82_10965</name>
</gene>
<evidence type="ECO:0000256" key="1">
    <source>
        <dbReference type="SAM" id="Phobius"/>
    </source>
</evidence>
<feature type="transmembrane region" description="Helical" evidence="1">
    <location>
        <begin position="355"/>
        <end position="374"/>
    </location>
</feature>
<evidence type="ECO:0000313" key="3">
    <source>
        <dbReference type="EMBL" id="RYT65811.1"/>
    </source>
</evidence>
<dbReference type="AlphaFoldDB" id="A0A395XAE1"/>
<feature type="transmembrane region" description="Helical" evidence="1">
    <location>
        <begin position="227"/>
        <end position="251"/>
    </location>
</feature>
<feature type="transmembrane region" description="Helical" evidence="1">
    <location>
        <begin position="381"/>
        <end position="399"/>
    </location>
</feature>
<proteinExistence type="predicted"/>
<feature type="transmembrane region" description="Helical" evidence="1">
    <location>
        <begin position="45"/>
        <end position="64"/>
    </location>
</feature>
<accession>A0A395XAE1</accession>
<feature type="transmembrane region" description="Helical" evidence="1">
    <location>
        <begin position="118"/>
        <end position="138"/>
    </location>
</feature>
<feature type="transmembrane region" description="Helical" evidence="1">
    <location>
        <begin position="330"/>
        <end position="349"/>
    </location>
</feature>
<feature type="transmembrane region" description="Helical" evidence="1">
    <location>
        <begin position="196"/>
        <end position="215"/>
    </location>
</feature>
<keyword evidence="1" id="KW-0812">Transmembrane</keyword>
<protein>
    <recommendedName>
        <fullName evidence="6">EpsG family protein</fullName>
    </recommendedName>
</protein>
<sequence>MVYQESVKENHDYINGLIMIALIIICPPIGIILALFCLYKGYNNWKINVFCISYAMAVFAYCYIPTVDSDLVRYHQVIQQVKQMSFIDAANYNLYGEGNLYSFMALCWILGKISQPNLLQAISVFSVVYIALNVNYRIANDNKIMHKESFYSLLFLLLNLNFYFLVNNVRNVFAFSLICYAVFRELYLKKRDALTIFLYVIPCFMHASAILLVLFRIILPFTKKIKWVLLVLIISMKFVVGYLSGFLGGIASGNVVVQLIVSMLDKGNRYYNNYDSAWAMAVHSSGSMKLMKMILVLECIIITVLMFRNLKTLNSSIIGYNNLVKARINIINYLFLVDIMGFACVPMYMPEYWRFLVIIVLFNGVIILGVSNNLHRKNIFYYVRLLLLFMTPIYFVLTMRDLVIYSKITSMIINAFFCNPITIWFWNIIVSI</sequence>
<feature type="transmembrane region" description="Helical" evidence="1">
    <location>
        <begin position="411"/>
        <end position="430"/>
    </location>
</feature>
<keyword evidence="1" id="KW-0472">Membrane</keyword>
<dbReference type="InterPro" id="IPR049458">
    <property type="entry name" value="EpsG-like"/>
</dbReference>
<reference evidence="3 5" key="2">
    <citation type="journal article" date="2019" name="Science, e1252229">
        <title>Invertible promoters mediate bacterial phase variation, antibiotic resistance, and host adaptation in the gut.</title>
        <authorList>
            <person name="Jiang X."/>
            <person name="Hall A.B."/>
            <person name="Arthur T.D."/>
            <person name="Plichta D.R."/>
            <person name="Covington C.T."/>
            <person name="Poyet M."/>
            <person name="Crothers J."/>
            <person name="Moses P.L."/>
            <person name="Tolonen A.C."/>
            <person name="Vlamakis H."/>
            <person name="Alm E.J."/>
            <person name="Xavier R.J."/>
        </authorList>
    </citation>
    <scope>NUCLEOTIDE SEQUENCE [LARGE SCALE GENOMIC DNA]</scope>
    <source>
        <strain evidence="3">Af_0058</strain>
        <strain evidence="5">af_0058</strain>
    </source>
</reference>
<evidence type="ECO:0000313" key="5">
    <source>
        <dbReference type="Proteomes" id="UP000293506"/>
    </source>
</evidence>
<dbReference type="Pfam" id="PF14897">
    <property type="entry name" value="EpsG"/>
    <property type="match status" value="1"/>
</dbReference>
<dbReference type="RefSeq" id="WP_117627878.1">
    <property type="nucleotide sequence ID" value="NZ_QRYY01000005.1"/>
</dbReference>
<dbReference type="EMBL" id="RCXQ01000010">
    <property type="protein sequence ID" value="RYT65811.1"/>
    <property type="molecule type" value="Genomic_DNA"/>
</dbReference>